<accession>A0A0C4DYQ6</accession>
<organism evidence="2 3">
    <name type="scientific">Magnaporthiopsis poae (strain ATCC 64411 / 73-15)</name>
    <name type="common">Kentucky bluegrass fungus</name>
    <name type="synonym">Magnaporthe poae</name>
    <dbReference type="NCBI Taxonomy" id="644358"/>
    <lineage>
        <taxon>Eukaryota</taxon>
        <taxon>Fungi</taxon>
        <taxon>Dikarya</taxon>
        <taxon>Ascomycota</taxon>
        <taxon>Pezizomycotina</taxon>
        <taxon>Sordariomycetes</taxon>
        <taxon>Sordariomycetidae</taxon>
        <taxon>Magnaporthales</taxon>
        <taxon>Magnaporthaceae</taxon>
        <taxon>Magnaporthiopsis</taxon>
    </lineage>
</organism>
<protein>
    <submittedName>
        <fullName evidence="1 2">Uncharacterized protein</fullName>
    </submittedName>
</protein>
<keyword evidence="3" id="KW-1185">Reference proteome</keyword>
<reference evidence="2" key="4">
    <citation type="journal article" date="2015" name="G3 (Bethesda)">
        <title>Genome sequences of three phytopathogenic species of the Magnaporthaceae family of fungi.</title>
        <authorList>
            <person name="Okagaki L.H."/>
            <person name="Nunes C.C."/>
            <person name="Sailsbery J."/>
            <person name="Clay B."/>
            <person name="Brown D."/>
            <person name="John T."/>
            <person name="Oh Y."/>
            <person name="Young N."/>
            <person name="Fitzgerald M."/>
            <person name="Haas B.J."/>
            <person name="Zeng Q."/>
            <person name="Young S."/>
            <person name="Adiconis X."/>
            <person name="Fan L."/>
            <person name="Levin J.Z."/>
            <person name="Mitchell T.K."/>
            <person name="Okubara P.A."/>
            <person name="Farman M.L."/>
            <person name="Kohn L.M."/>
            <person name="Birren B."/>
            <person name="Ma L.-J."/>
            <person name="Dean R.A."/>
        </authorList>
    </citation>
    <scope>NUCLEOTIDE SEQUENCE</scope>
    <source>
        <strain evidence="2">ATCC 64411 / 73-15</strain>
    </source>
</reference>
<dbReference type="EMBL" id="GL876969">
    <property type="protein sequence ID" value="KLU86164.1"/>
    <property type="molecule type" value="Genomic_DNA"/>
</dbReference>
<gene>
    <name evidence="1" type="ORF">MAPG_05182</name>
</gene>
<dbReference type="EMBL" id="ADBL01001223">
    <property type="status" value="NOT_ANNOTATED_CDS"/>
    <property type="molecule type" value="Genomic_DNA"/>
</dbReference>
<dbReference type="VEuPathDB" id="FungiDB:MAPG_05182"/>
<evidence type="ECO:0000313" key="2">
    <source>
        <dbReference type="EnsemblFungi" id="MAPG_05182T0"/>
    </source>
</evidence>
<reference evidence="1" key="3">
    <citation type="submission" date="2011-03" db="EMBL/GenBank/DDBJ databases">
        <title>Annotation of Magnaporthe poae ATCC 64411.</title>
        <authorList>
            <person name="Ma L.-J."/>
            <person name="Dead R."/>
            <person name="Young S.K."/>
            <person name="Zeng Q."/>
            <person name="Gargeya S."/>
            <person name="Fitzgerald M."/>
            <person name="Haas B."/>
            <person name="Abouelleil A."/>
            <person name="Alvarado L."/>
            <person name="Arachchi H.M."/>
            <person name="Berlin A."/>
            <person name="Brown A."/>
            <person name="Chapman S.B."/>
            <person name="Chen Z."/>
            <person name="Dunbar C."/>
            <person name="Freedman E."/>
            <person name="Gearin G."/>
            <person name="Gellesch M."/>
            <person name="Goldberg J."/>
            <person name="Griggs A."/>
            <person name="Gujja S."/>
            <person name="Heiman D."/>
            <person name="Howarth C."/>
            <person name="Larson L."/>
            <person name="Lui A."/>
            <person name="MacDonald P.J.P."/>
            <person name="Mehta T."/>
            <person name="Montmayeur A."/>
            <person name="Murphy C."/>
            <person name="Neiman D."/>
            <person name="Pearson M."/>
            <person name="Priest M."/>
            <person name="Roberts A."/>
            <person name="Saif S."/>
            <person name="Shea T."/>
            <person name="Shenoy N."/>
            <person name="Sisk P."/>
            <person name="Stolte C."/>
            <person name="Sykes S."/>
            <person name="Yandava C."/>
            <person name="Wortman J."/>
            <person name="Nusbaum C."/>
            <person name="Birren B."/>
        </authorList>
    </citation>
    <scope>NUCLEOTIDE SEQUENCE</scope>
    <source>
        <strain evidence="1">ATCC 64411</strain>
    </source>
</reference>
<reference evidence="2" key="5">
    <citation type="submission" date="2015-06" db="UniProtKB">
        <authorList>
            <consortium name="EnsemblFungi"/>
        </authorList>
    </citation>
    <scope>IDENTIFICATION</scope>
    <source>
        <strain evidence="2">ATCC 64411</strain>
    </source>
</reference>
<dbReference type="Proteomes" id="UP000011715">
    <property type="component" value="Unassembled WGS sequence"/>
</dbReference>
<reference evidence="3" key="2">
    <citation type="submission" date="2010-05" db="EMBL/GenBank/DDBJ databases">
        <title>The genome sequence of Magnaporthe poae strain ATCC 64411.</title>
        <authorList>
            <person name="Ma L.-J."/>
            <person name="Dead R."/>
            <person name="Young S."/>
            <person name="Zeng Q."/>
            <person name="Koehrsen M."/>
            <person name="Alvarado L."/>
            <person name="Berlin A."/>
            <person name="Chapman S.B."/>
            <person name="Chen Z."/>
            <person name="Freedman E."/>
            <person name="Gellesch M."/>
            <person name="Goldberg J."/>
            <person name="Griggs A."/>
            <person name="Gujja S."/>
            <person name="Heilman E.R."/>
            <person name="Heiman D."/>
            <person name="Hepburn T."/>
            <person name="Howarth C."/>
            <person name="Jen D."/>
            <person name="Larson L."/>
            <person name="Mehta T."/>
            <person name="Neiman D."/>
            <person name="Pearson M."/>
            <person name="Roberts A."/>
            <person name="Saif S."/>
            <person name="Shea T."/>
            <person name="Shenoy N."/>
            <person name="Sisk P."/>
            <person name="Stolte C."/>
            <person name="Sykes S."/>
            <person name="Walk T."/>
            <person name="White J."/>
            <person name="Yandava C."/>
            <person name="Haas B."/>
            <person name="Nusbaum C."/>
            <person name="Birren B."/>
        </authorList>
    </citation>
    <scope>NUCLEOTIDE SEQUENCE [LARGE SCALE GENOMIC DNA]</scope>
    <source>
        <strain evidence="3">ATCC 64411 / 73-15</strain>
    </source>
</reference>
<proteinExistence type="predicted"/>
<sequence>MYSLRHLGETMDGWRMGPTHCVKACDLADLNACFGHKEVWGRDTGLQQPAQDAKSNTTSTGIWGKACKCRQVRSKGGFKPGCVADGELVLRTAEGHVSIDPGFPLRRSKCMPLLPHGSSVWRWSMEWAEAAYGMPDEEAGFDVKSLFPAGARTVSSTSYAKHAVRDITEPQSRLDESVWGMRVGGKGMAAAGFRMPYCTDIGTPGSGGNLNHRAAFRAFMRRLLCM</sequence>
<reference evidence="1" key="1">
    <citation type="submission" date="2010-05" db="EMBL/GenBank/DDBJ databases">
        <title>The Genome Sequence of Magnaporthe poae strain ATCC 64411.</title>
        <authorList>
            <consortium name="The Broad Institute Genome Sequencing Platform"/>
            <consortium name="Broad Institute Genome Sequencing Center for Infectious Disease"/>
            <person name="Ma L.-J."/>
            <person name="Dead R."/>
            <person name="Young S."/>
            <person name="Zeng Q."/>
            <person name="Koehrsen M."/>
            <person name="Alvarado L."/>
            <person name="Berlin A."/>
            <person name="Chapman S.B."/>
            <person name="Chen Z."/>
            <person name="Freedman E."/>
            <person name="Gellesch M."/>
            <person name="Goldberg J."/>
            <person name="Griggs A."/>
            <person name="Gujja S."/>
            <person name="Heilman E.R."/>
            <person name="Heiman D."/>
            <person name="Hepburn T."/>
            <person name="Howarth C."/>
            <person name="Jen D."/>
            <person name="Larson L."/>
            <person name="Mehta T."/>
            <person name="Neiman D."/>
            <person name="Pearson M."/>
            <person name="Roberts A."/>
            <person name="Saif S."/>
            <person name="Shea T."/>
            <person name="Shenoy N."/>
            <person name="Sisk P."/>
            <person name="Stolte C."/>
            <person name="Sykes S."/>
            <person name="Walk T."/>
            <person name="White J."/>
            <person name="Yandava C."/>
            <person name="Haas B."/>
            <person name="Nusbaum C."/>
            <person name="Birren B."/>
        </authorList>
    </citation>
    <scope>NUCLEOTIDE SEQUENCE</scope>
    <source>
        <strain evidence="1">ATCC 64411</strain>
    </source>
</reference>
<dbReference type="EnsemblFungi" id="MAPG_05182T0">
    <property type="protein sequence ID" value="MAPG_05182T0"/>
    <property type="gene ID" value="MAPG_05182"/>
</dbReference>
<evidence type="ECO:0000313" key="1">
    <source>
        <dbReference type="EMBL" id="KLU86164.1"/>
    </source>
</evidence>
<dbReference type="AlphaFoldDB" id="A0A0C4DYQ6"/>
<evidence type="ECO:0000313" key="3">
    <source>
        <dbReference type="Proteomes" id="UP000011715"/>
    </source>
</evidence>
<name>A0A0C4DYQ6_MAGP6</name>